<dbReference type="InterPro" id="IPR039353">
    <property type="entry name" value="TF_Adf1"/>
</dbReference>
<evidence type="ECO:0000313" key="3">
    <source>
        <dbReference type="EMBL" id="GFY46005.1"/>
    </source>
</evidence>
<dbReference type="EMBL" id="BMAV01005177">
    <property type="protein sequence ID" value="GFY46005.1"/>
    <property type="molecule type" value="Genomic_DNA"/>
</dbReference>
<comment type="caution">
    <text evidence="3">The sequence shown here is derived from an EMBL/GenBank/DDBJ whole genome shotgun (WGS) entry which is preliminary data.</text>
</comment>
<organism evidence="3 4">
    <name type="scientific">Trichonephila inaurata madagascariensis</name>
    <dbReference type="NCBI Taxonomy" id="2747483"/>
    <lineage>
        <taxon>Eukaryota</taxon>
        <taxon>Metazoa</taxon>
        <taxon>Ecdysozoa</taxon>
        <taxon>Arthropoda</taxon>
        <taxon>Chelicerata</taxon>
        <taxon>Arachnida</taxon>
        <taxon>Araneae</taxon>
        <taxon>Araneomorphae</taxon>
        <taxon>Entelegynae</taxon>
        <taxon>Araneoidea</taxon>
        <taxon>Nephilidae</taxon>
        <taxon>Trichonephila</taxon>
        <taxon>Trichonephila inaurata</taxon>
    </lineage>
</organism>
<dbReference type="Pfam" id="PF10545">
    <property type="entry name" value="MADF_DNA_bdg"/>
    <property type="match status" value="1"/>
</dbReference>
<evidence type="ECO:0000259" key="2">
    <source>
        <dbReference type="PROSITE" id="PS51029"/>
    </source>
</evidence>
<dbReference type="InterPro" id="IPR006578">
    <property type="entry name" value="MADF-dom"/>
</dbReference>
<dbReference type="PANTHER" id="PTHR12243">
    <property type="entry name" value="MADF DOMAIN TRANSCRIPTION FACTOR"/>
    <property type="match status" value="1"/>
</dbReference>
<feature type="domain" description="MADF" evidence="2">
    <location>
        <begin position="13"/>
        <end position="113"/>
    </location>
</feature>
<reference evidence="3" key="1">
    <citation type="submission" date="2020-08" db="EMBL/GenBank/DDBJ databases">
        <title>Multicomponent nature underlies the extraordinary mechanical properties of spider dragline silk.</title>
        <authorList>
            <person name="Kono N."/>
            <person name="Nakamura H."/>
            <person name="Mori M."/>
            <person name="Yoshida Y."/>
            <person name="Ohtoshi R."/>
            <person name="Malay A.D."/>
            <person name="Moran D.A.P."/>
            <person name="Tomita M."/>
            <person name="Numata K."/>
            <person name="Arakawa K."/>
        </authorList>
    </citation>
    <scope>NUCLEOTIDE SEQUENCE</scope>
</reference>
<dbReference type="PROSITE" id="PS51029">
    <property type="entry name" value="MADF"/>
    <property type="match status" value="1"/>
</dbReference>
<gene>
    <name evidence="3" type="primary">X975_16198</name>
    <name evidence="3" type="ORF">TNIN_327461</name>
</gene>
<dbReference type="SMART" id="SM00595">
    <property type="entry name" value="MADF"/>
    <property type="match status" value="1"/>
</dbReference>
<dbReference type="OrthoDB" id="6435849at2759"/>
<protein>
    <submittedName>
        <fullName evidence="3">MADF domain-containing protein</fullName>
    </submittedName>
</protein>
<proteinExistence type="predicted"/>
<keyword evidence="4" id="KW-1185">Reference proteome</keyword>
<dbReference type="PANTHER" id="PTHR12243:SF67">
    <property type="entry name" value="COREPRESSOR OF PANGOLIN, ISOFORM A-RELATED"/>
    <property type="match status" value="1"/>
</dbReference>
<dbReference type="AlphaFoldDB" id="A0A8X7BW17"/>
<dbReference type="Gene3D" id="1.10.10.60">
    <property type="entry name" value="Homeodomain-like"/>
    <property type="match status" value="1"/>
</dbReference>
<evidence type="ECO:0000313" key="4">
    <source>
        <dbReference type="Proteomes" id="UP000886998"/>
    </source>
</evidence>
<sequence length="254" mass="29234">MFVMKWNGIMESFLIDEVEKLPYLWNPRHPHFTKRLKKKLAFQQIAMRMSERWPALQVFFTPEICTAKFQNLRTYYRNEKKKLSSFTSGTGARDFAPKWEHFTRLQFLDDTIEPLDSTSNLDYMELETNATPLNVSMEDAFQNVVELPPIPCSEEPQGARVSPSTPLMSPSTPLMSPSTPLLSTSKPKAKKRKVDNSREAFYESMQKCLGAVGKKTVNDNFASLIASELNSVPCPKKQRAIRFKLYETLFECLE</sequence>
<feature type="compositionally biased region" description="Low complexity" evidence="1">
    <location>
        <begin position="162"/>
        <end position="185"/>
    </location>
</feature>
<dbReference type="Proteomes" id="UP000886998">
    <property type="component" value="Unassembled WGS sequence"/>
</dbReference>
<name>A0A8X7BW17_9ARAC</name>
<evidence type="ECO:0000256" key="1">
    <source>
        <dbReference type="SAM" id="MobiDB-lite"/>
    </source>
</evidence>
<feature type="region of interest" description="Disordered" evidence="1">
    <location>
        <begin position="154"/>
        <end position="190"/>
    </location>
</feature>
<accession>A0A8X7BW17</accession>